<evidence type="ECO:0000313" key="1">
    <source>
        <dbReference type="EMBL" id="MCI0129321.1"/>
    </source>
</evidence>
<gene>
    <name evidence="1" type="ORF">ML536_21005</name>
</gene>
<reference evidence="1" key="1">
    <citation type="submission" date="2022-03" db="EMBL/GenBank/DDBJ databases">
        <title>The complete genome sequence of a Methyloterrigena soli.</title>
        <authorList>
            <person name="Zi Z."/>
        </authorList>
    </citation>
    <scope>NUCLEOTIDE SEQUENCE</scope>
    <source>
        <strain evidence="1">M48</strain>
    </source>
</reference>
<keyword evidence="2" id="KW-1185">Reference proteome</keyword>
<dbReference type="Pfam" id="PF09898">
    <property type="entry name" value="DUF2125"/>
    <property type="match status" value="1"/>
</dbReference>
<name>A0AA41QTE8_9HYPH</name>
<sequence>MKRIIILAVIVALVVLAWTGAWLFVASQVEKQVANLANGDGVSDPKITCAELSTGGYPFAMDVVCKGATVQMQDVTAQLAEIRGSVLVYQPTHALFIASSPLVLKDAFSGNEQRLDFGLAQASVRLDSWRIARVSVHVENPAFYNTLPSDELIAKASLAELHLIDIPERHEPAKGLAALAVYAPLENLVMPGLQIADGKVSVEAEINGLPDDVRLMAEGDSIRRWQGAGGTVKLVNVQASDGENFIRTSGDVGLDEQMRPQGQLQLSSRGIVERLGDRIPAQVRNIMLGQQAPDGSYGQTITMRGGVVLVGLIPVGMVPPLL</sequence>
<comment type="caution">
    <text evidence="1">The sequence shown here is derived from an EMBL/GenBank/DDBJ whole genome shotgun (WGS) entry which is preliminary data.</text>
</comment>
<accession>A0AA41QTE8</accession>
<evidence type="ECO:0000313" key="2">
    <source>
        <dbReference type="Proteomes" id="UP001156140"/>
    </source>
</evidence>
<dbReference type="EMBL" id="JALAZD010000004">
    <property type="protein sequence ID" value="MCI0129321.1"/>
    <property type="molecule type" value="Genomic_DNA"/>
</dbReference>
<organism evidence="1 2">
    <name type="scientific">Paradevosia shaoguanensis</name>
    <dbReference type="NCBI Taxonomy" id="1335043"/>
    <lineage>
        <taxon>Bacteria</taxon>
        <taxon>Pseudomonadati</taxon>
        <taxon>Pseudomonadota</taxon>
        <taxon>Alphaproteobacteria</taxon>
        <taxon>Hyphomicrobiales</taxon>
        <taxon>Devosiaceae</taxon>
        <taxon>Paradevosia</taxon>
    </lineage>
</organism>
<protein>
    <submittedName>
        <fullName evidence="1">DUF2125 domain-containing protein</fullName>
    </submittedName>
</protein>
<dbReference type="InterPro" id="IPR018666">
    <property type="entry name" value="DUF2125"/>
</dbReference>
<proteinExistence type="predicted"/>
<dbReference type="RefSeq" id="WP_281737236.1">
    <property type="nucleotide sequence ID" value="NZ_JAKETQ010000004.1"/>
</dbReference>
<dbReference type="AlphaFoldDB" id="A0AA41QTE8"/>
<dbReference type="Proteomes" id="UP001156140">
    <property type="component" value="Unassembled WGS sequence"/>
</dbReference>